<dbReference type="PANTHER" id="PTHR47644:SF1">
    <property type="entry name" value="PDZ DOMAIN-CONTAINING PROTEIN"/>
    <property type="match status" value="1"/>
</dbReference>
<feature type="compositionally biased region" description="Low complexity" evidence="1">
    <location>
        <begin position="255"/>
        <end position="266"/>
    </location>
</feature>
<evidence type="ECO:0000313" key="5">
    <source>
        <dbReference type="Proteomes" id="UP000037510"/>
    </source>
</evidence>
<dbReference type="PANTHER" id="PTHR47644">
    <property type="entry name" value="AGAP008221-PA"/>
    <property type="match status" value="1"/>
</dbReference>
<feature type="compositionally biased region" description="Basic and acidic residues" evidence="1">
    <location>
        <begin position="777"/>
        <end position="791"/>
    </location>
</feature>
<feature type="compositionally biased region" description="Basic and acidic residues" evidence="1">
    <location>
        <begin position="613"/>
        <end position="623"/>
    </location>
</feature>
<feature type="region of interest" description="Disordered" evidence="1">
    <location>
        <begin position="112"/>
        <end position="148"/>
    </location>
</feature>
<feature type="compositionally biased region" description="Basic and acidic residues" evidence="1">
    <location>
        <begin position="1348"/>
        <end position="1366"/>
    </location>
</feature>
<dbReference type="Pfam" id="PF00169">
    <property type="entry name" value="PH"/>
    <property type="match status" value="1"/>
</dbReference>
<feature type="domain" description="PH" evidence="2">
    <location>
        <begin position="1736"/>
        <end position="1883"/>
    </location>
</feature>
<keyword evidence="4" id="KW-0808">Transferase</keyword>
<feature type="region of interest" description="Disordered" evidence="1">
    <location>
        <begin position="397"/>
        <end position="418"/>
    </location>
</feature>
<feature type="compositionally biased region" description="Polar residues" evidence="1">
    <location>
        <begin position="404"/>
        <end position="413"/>
    </location>
</feature>
<feature type="compositionally biased region" description="Basic and acidic residues" evidence="1">
    <location>
        <begin position="994"/>
        <end position="1024"/>
    </location>
</feature>
<dbReference type="STRING" id="104452.A0A0L7LPW9"/>
<feature type="domain" description="PDZ" evidence="3">
    <location>
        <begin position="1668"/>
        <end position="1732"/>
    </location>
</feature>
<dbReference type="EMBL" id="JTDY01000373">
    <property type="protein sequence ID" value="KOB77485.1"/>
    <property type="molecule type" value="Genomic_DNA"/>
</dbReference>
<keyword evidence="4" id="KW-0418">Kinase</keyword>
<feature type="compositionally biased region" description="Polar residues" evidence="1">
    <location>
        <begin position="1200"/>
        <end position="1222"/>
    </location>
</feature>
<feature type="compositionally biased region" description="Low complexity" evidence="1">
    <location>
        <begin position="663"/>
        <end position="678"/>
    </location>
</feature>
<reference evidence="4 5" key="1">
    <citation type="journal article" date="2015" name="Genome Biol. Evol.">
        <title>The genome of winter moth (Operophtera brumata) provides a genomic perspective on sexual dimorphism and phenology.</title>
        <authorList>
            <person name="Derks M.F."/>
            <person name="Smit S."/>
            <person name="Salis L."/>
            <person name="Schijlen E."/>
            <person name="Bossers A."/>
            <person name="Mateman C."/>
            <person name="Pijl A.S."/>
            <person name="de Ridder D."/>
            <person name="Groenen M.A."/>
            <person name="Visser M.E."/>
            <person name="Megens H.J."/>
        </authorList>
    </citation>
    <scope>NUCLEOTIDE SEQUENCE [LARGE SCALE GENOMIC DNA]</scope>
    <source>
        <strain evidence="4">WM2013NL</strain>
        <tissue evidence="4">Head and thorax</tissue>
    </source>
</reference>
<evidence type="ECO:0000259" key="2">
    <source>
        <dbReference type="PROSITE" id="PS50003"/>
    </source>
</evidence>
<protein>
    <submittedName>
        <fullName evidence="4">Putative serine/threonine-protein kinase</fullName>
    </submittedName>
</protein>
<feature type="compositionally biased region" description="Polar residues" evidence="1">
    <location>
        <begin position="649"/>
        <end position="662"/>
    </location>
</feature>
<feature type="region of interest" description="Disordered" evidence="1">
    <location>
        <begin position="1348"/>
        <end position="1371"/>
    </location>
</feature>
<dbReference type="GO" id="GO:0016301">
    <property type="term" value="F:kinase activity"/>
    <property type="evidence" value="ECO:0007669"/>
    <property type="project" value="UniProtKB-KW"/>
</dbReference>
<feature type="region of interest" description="Disordered" evidence="1">
    <location>
        <begin position="598"/>
        <end position="711"/>
    </location>
</feature>
<dbReference type="SUPFAM" id="SSF50156">
    <property type="entry name" value="PDZ domain-like"/>
    <property type="match status" value="1"/>
</dbReference>
<evidence type="ECO:0000313" key="4">
    <source>
        <dbReference type="EMBL" id="KOB77485.1"/>
    </source>
</evidence>
<comment type="caution">
    <text evidence="4">The sequence shown here is derived from an EMBL/GenBank/DDBJ whole genome shotgun (WGS) entry which is preliminary data.</text>
</comment>
<dbReference type="Gene3D" id="2.30.42.10">
    <property type="match status" value="1"/>
</dbReference>
<feature type="compositionally biased region" description="Low complexity" evidence="1">
    <location>
        <begin position="803"/>
        <end position="817"/>
    </location>
</feature>
<sequence length="1883" mass="212748">MDLLLSRTLTTFDDSVMPIAVSGNRYRRDCERLIDGRVVKPEPKPYSTLPIMYQPFPPYSQFVPQGGPPAPVHYQPQVAQMPHPAANVAPPAQRPTQTDQPKVIVLADHEKLHRTQSEEPPRSPRSPTTSTMPASPLTREDSDDVTSCSVKSVASSKVDDSELSALQRQAQEYFQQNFQFIHESDRDDTIDDDIETIEKSMALNRKNLEYLQQEIAKQSKGEKCLRSILSKSTSDTSQKTINSSHPLSKTSTFQSEPSTETSATTTDDSEKNEREIIIDFEPIPDEEAIPFTTLRRKNKRILQKTLSEGEILLDVQENMTREDREREAMYKQYITQNYSQTPIKDEGIFGFEPDGSFSSSDGNPPYGDFHEKYISYKHETFRNRSVSFEEKPEIMNAQDVKIPETSTAQSSPGSPEKIDVDVDQKVKRHVILKSVNNILAPLEKTSPCASNESLTVDQSRDHSDSMWNESQTTVLQIDSGTENGTVISSSDLSSLAASPGALALLTPTSRRKQLLLLQHQQRSSLDTDALDEEFDASQRASLSPPAVVPSVVLPPITKQPTISKALSPLGPPKINQTPAIAITHPSLDLADVPFKRTPSFINKKRERALSPSRRRELQKKATPKEPNGTIPSQIIESPVEPPLAKAASIETSLARTDSGRLNTTDVSESTTTTEDYVTANSDSSKKSGKNQNQNPENNRAQDGSSFESASSLYSSTRTDNIAEDLIVPSFSPPLEINDDFIVPDLSSPPLPLSDRLPHKASVEKVEVKAEITPYHEHMRRDKTEIKPKDVTPKLTKTMRGTMSGKSSSSGSYSLGGSNPNVTEDLDDKTPTEKPKEMLEKPEPKDEKKSPIKEMEQLVPKVTGSLSDDERSAHYSSSGYYESPVEDDDDGAYKHSQKYRSTTRPKMWLSEEKRRKKKAFTLEFSKSYDDSVSTSQDDFGSKKSKDPDCISQKSERSIFKPSSMKSPEDKSSEAPRKKKTHFADKTKSVQSSPREAVDIEKSIKEKQAKEKEVETKRPQERERYVKRTKLKAKSPTQSKTVDGSHGYRAQHYDRRETMGSNVKLHLNIPTSDDSSEQYRKEGTSNGNISPRKHRRLRDSPRRKTGANSNNIKSPTTNNHSGYRPRRKSGSNESISLPGSLPRRKQSIPTIPCMGSLEAEDIETTRTLTSAGSRLTPLRYIRSPTNSPRHQKKQDKDGKFAKTQSAESLRSVSPGSDSVFYSEQTENSQHSVECEAKAHCLHCGKEVHIVTAAHEHDSVASRTSHTDESYADCVTPDIVPAPAGFADSPSCSSSNKKSTSGVRLYKKLDKRYRSEDKSRHYRHRSDVRAKSKKTILEARTVKGLAMRRESTQLRGDVLEHTDSSKDDPTESETEFNKRYVALTHRLVHRRACIELNRRQADNSFGKHDPTESETEFNKRYVALTHRLVHCRACIELNRRQADNSFGKHDPTESETEFNKRYVGLTHRLVHCRACIELNRRQADNSFGKHDPTEIETKFNKRYVALTHRLVHRRACIELNRRQADNSFGKHDPTESVTEFNKRYVALTYRLVHRRACIELNRRQADNSFGKHDPTESVTEFNKRYVALTHRLVHRRACIELNRRQADNSFGKHDPTESETDFNKLRNLLMNPKGSVREKLEEIFKLMLVLWCRQCEVNKLVASEPCESDKTVVVRRGNEEFGFRIHGSKPVVVSAIEPDTPAETSEVVKIAHSGSSILELDVARTCEVVASLAHEGGPAALYSGYLWRAAPLKPHHPPRWTRRWFVLKRDNCLYYYKTDSSIHPVGALMLVNYQLNEEDRDGWLEVTMRNMKLPPSSIPRPDCFGYLMKLGSKWKSWAKRYCVLKDACLIQTCAPGGKKYAFEVMPTEPKQRHFYFHTESEMDKKR</sequence>
<feature type="compositionally biased region" description="Polar residues" evidence="1">
    <location>
        <begin position="231"/>
        <end position="254"/>
    </location>
</feature>
<feature type="region of interest" description="Disordered" evidence="1">
    <location>
        <begin position="231"/>
        <end position="273"/>
    </location>
</feature>
<dbReference type="InterPro" id="IPR001849">
    <property type="entry name" value="PH_domain"/>
</dbReference>
<gene>
    <name evidence="4" type="ORF">OBRU01_04061</name>
</gene>
<dbReference type="InterPro" id="IPR036034">
    <property type="entry name" value="PDZ_sf"/>
</dbReference>
<evidence type="ECO:0000256" key="1">
    <source>
        <dbReference type="SAM" id="MobiDB-lite"/>
    </source>
</evidence>
<dbReference type="SUPFAM" id="SSF50729">
    <property type="entry name" value="PH domain-like"/>
    <property type="match status" value="2"/>
</dbReference>
<feature type="compositionally biased region" description="Polar residues" evidence="1">
    <location>
        <begin position="1104"/>
        <end position="1119"/>
    </location>
</feature>
<feature type="compositionally biased region" description="Basic and acidic residues" evidence="1">
    <location>
        <begin position="112"/>
        <end position="122"/>
    </location>
</feature>
<feature type="region of interest" description="Disordered" evidence="1">
    <location>
        <begin position="777"/>
        <end position="1222"/>
    </location>
</feature>
<dbReference type="PROSITE" id="PS50003">
    <property type="entry name" value="PH_DOMAIN"/>
    <property type="match status" value="1"/>
</dbReference>
<keyword evidence="5" id="KW-1185">Reference proteome</keyword>
<dbReference type="PROSITE" id="PS50106">
    <property type="entry name" value="PDZ"/>
    <property type="match status" value="1"/>
</dbReference>
<feature type="compositionally biased region" description="Basic and acidic residues" evidence="1">
    <location>
        <begin position="965"/>
        <end position="986"/>
    </location>
</feature>
<feature type="compositionally biased region" description="Basic and acidic residues" evidence="1">
    <location>
        <begin position="827"/>
        <end position="855"/>
    </location>
</feature>
<dbReference type="Proteomes" id="UP000037510">
    <property type="component" value="Unassembled WGS sequence"/>
</dbReference>
<dbReference type="Gene3D" id="2.30.29.30">
    <property type="entry name" value="Pleckstrin-homology domain (PH domain)/Phosphotyrosine-binding domain (PTB)"/>
    <property type="match status" value="2"/>
</dbReference>
<name>A0A0L7LPW9_OPEBR</name>
<proteinExistence type="predicted"/>
<feature type="compositionally biased region" description="Basic and acidic residues" evidence="1">
    <location>
        <begin position="938"/>
        <end position="957"/>
    </location>
</feature>
<feature type="compositionally biased region" description="Polar residues" evidence="1">
    <location>
        <begin position="689"/>
        <end position="703"/>
    </location>
</feature>
<organism evidence="4 5">
    <name type="scientific">Operophtera brumata</name>
    <name type="common">Winter moth</name>
    <name type="synonym">Phalaena brumata</name>
    <dbReference type="NCBI Taxonomy" id="104452"/>
    <lineage>
        <taxon>Eukaryota</taxon>
        <taxon>Metazoa</taxon>
        <taxon>Ecdysozoa</taxon>
        <taxon>Arthropoda</taxon>
        <taxon>Hexapoda</taxon>
        <taxon>Insecta</taxon>
        <taxon>Pterygota</taxon>
        <taxon>Neoptera</taxon>
        <taxon>Endopterygota</taxon>
        <taxon>Lepidoptera</taxon>
        <taxon>Glossata</taxon>
        <taxon>Ditrysia</taxon>
        <taxon>Geometroidea</taxon>
        <taxon>Geometridae</taxon>
        <taxon>Larentiinae</taxon>
        <taxon>Operophtera</taxon>
    </lineage>
</organism>
<evidence type="ECO:0000259" key="3">
    <source>
        <dbReference type="PROSITE" id="PS50106"/>
    </source>
</evidence>
<dbReference type="InterPro" id="IPR011993">
    <property type="entry name" value="PH-like_dom_sf"/>
</dbReference>
<feature type="compositionally biased region" description="Low complexity" evidence="1">
    <location>
        <begin position="125"/>
        <end position="137"/>
    </location>
</feature>
<accession>A0A0L7LPW9</accession>
<dbReference type="InterPro" id="IPR001478">
    <property type="entry name" value="PDZ"/>
</dbReference>
<feature type="compositionally biased region" description="Basic residues" evidence="1">
    <location>
        <begin position="1089"/>
        <end position="1103"/>
    </location>
</feature>